<reference evidence="1" key="1">
    <citation type="submission" date="2019-01" db="EMBL/GenBank/DDBJ databases">
        <title>Genomic signatures and co-occurrence patterns of the ultra-small Saccharimodia (Patescibacteria phylum) suggest a symbiotic lifestyle.</title>
        <authorList>
            <person name="Lemos L."/>
            <person name="Medeiros J."/>
            <person name="Andreote F."/>
            <person name="Fernandes G."/>
            <person name="Varani A."/>
            <person name="Oliveira G."/>
            <person name="Pylro V."/>
        </authorList>
    </citation>
    <scope>NUCLEOTIDE SEQUENCE [LARGE SCALE GENOMIC DNA]</scope>
    <source>
        <strain evidence="1">AMD02</strain>
    </source>
</reference>
<accession>A0A4Q0AI22</accession>
<keyword evidence="2" id="KW-1185">Reference proteome</keyword>
<dbReference type="Proteomes" id="UP000289257">
    <property type="component" value="Unassembled WGS sequence"/>
</dbReference>
<evidence type="ECO:0000313" key="1">
    <source>
        <dbReference type="EMBL" id="RWZ78248.1"/>
    </source>
</evidence>
<organism evidence="1 2">
    <name type="scientific">Candidatus Microsaccharimonas sossegonensis</name>
    <dbReference type="NCBI Taxonomy" id="2506948"/>
    <lineage>
        <taxon>Bacteria</taxon>
        <taxon>Candidatus Saccharimonadota</taxon>
        <taxon>Candidatus Saccharimonadia</taxon>
        <taxon>Candidatus Saccharimonadales</taxon>
        <taxon>Candidatus Saccharimonadaceae</taxon>
        <taxon>Candidatus Microsaccharimonas</taxon>
    </lineage>
</organism>
<gene>
    <name evidence="1" type="ORF">EOT05_00575</name>
</gene>
<dbReference type="EMBL" id="SCKX01000001">
    <property type="protein sequence ID" value="RWZ78248.1"/>
    <property type="molecule type" value="Genomic_DNA"/>
</dbReference>
<sequence length="124" mass="14269">MTLTSSASSDVIERSKQSRLNALKIDLARTLKECGPSFLTPHPTRGERIFVIAADNIELPKYLCFKRGKMQRSALREKLTEEELSELRVELSQHGKYHIKLHEKDVGGSWISYRIEYFAGDEWS</sequence>
<dbReference type="AlphaFoldDB" id="A0A4Q0AI22"/>
<name>A0A4Q0AI22_9BACT</name>
<comment type="caution">
    <text evidence="1">The sequence shown here is derived from an EMBL/GenBank/DDBJ whole genome shotgun (WGS) entry which is preliminary data.</text>
</comment>
<protein>
    <submittedName>
        <fullName evidence="1">Uncharacterized protein</fullName>
    </submittedName>
</protein>
<evidence type="ECO:0000313" key="2">
    <source>
        <dbReference type="Proteomes" id="UP000289257"/>
    </source>
</evidence>
<proteinExistence type="predicted"/>